<dbReference type="AlphaFoldDB" id="A0A2P5AXJ3"/>
<accession>A0A2P5AXJ3</accession>
<comment type="caution">
    <text evidence="1">The sequence shown here is derived from an EMBL/GenBank/DDBJ whole genome shotgun (WGS) entry which is preliminary data.</text>
</comment>
<name>A0A2P5AXJ3_PARAD</name>
<organism evidence="1 2">
    <name type="scientific">Parasponia andersonii</name>
    <name type="common">Sponia andersonii</name>
    <dbReference type="NCBI Taxonomy" id="3476"/>
    <lineage>
        <taxon>Eukaryota</taxon>
        <taxon>Viridiplantae</taxon>
        <taxon>Streptophyta</taxon>
        <taxon>Embryophyta</taxon>
        <taxon>Tracheophyta</taxon>
        <taxon>Spermatophyta</taxon>
        <taxon>Magnoliopsida</taxon>
        <taxon>eudicotyledons</taxon>
        <taxon>Gunneridae</taxon>
        <taxon>Pentapetalae</taxon>
        <taxon>rosids</taxon>
        <taxon>fabids</taxon>
        <taxon>Rosales</taxon>
        <taxon>Cannabaceae</taxon>
        <taxon>Parasponia</taxon>
    </lineage>
</organism>
<protein>
    <submittedName>
        <fullName evidence="1">Uncharacterized protein</fullName>
    </submittedName>
</protein>
<evidence type="ECO:0000313" key="2">
    <source>
        <dbReference type="Proteomes" id="UP000237105"/>
    </source>
</evidence>
<sequence>MGYAFVGNKRPTHSLSCVTVHTFAGAKLDGTHLATSPIDGPISPPHHVDPTKVGHRERLRWAPRRFLGFFEGGWGPPGTRVEYNRRAAPVGLGMGPTIGSGLIGEWATKTNGVWLIRREACDCECERGYATWLLLYLYIKWSPCYISFG</sequence>
<proteinExistence type="predicted"/>
<evidence type="ECO:0000313" key="1">
    <source>
        <dbReference type="EMBL" id="PON41226.1"/>
    </source>
</evidence>
<dbReference type="EMBL" id="JXTB01000420">
    <property type="protein sequence ID" value="PON41226.1"/>
    <property type="molecule type" value="Genomic_DNA"/>
</dbReference>
<dbReference type="Proteomes" id="UP000237105">
    <property type="component" value="Unassembled WGS sequence"/>
</dbReference>
<reference evidence="2" key="1">
    <citation type="submission" date="2016-06" db="EMBL/GenBank/DDBJ databases">
        <title>Parallel loss of symbiosis genes in relatives of nitrogen-fixing non-legume Parasponia.</title>
        <authorList>
            <person name="Van Velzen R."/>
            <person name="Holmer R."/>
            <person name="Bu F."/>
            <person name="Rutten L."/>
            <person name="Van Zeijl A."/>
            <person name="Liu W."/>
            <person name="Santuari L."/>
            <person name="Cao Q."/>
            <person name="Sharma T."/>
            <person name="Shen D."/>
            <person name="Roswanjaya Y."/>
            <person name="Wardhani T."/>
            <person name="Kalhor M.S."/>
            <person name="Jansen J."/>
            <person name="Van den Hoogen J."/>
            <person name="Gungor B."/>
            <person name="Hartog M."/>
            <person name="Hontelez J."/>
            <person name="Verver J."/>
            <person name="Yang W.-C."/>
            <person name="Schijlen E."/>
            <person name="Repin R."/>
            <person name="Schilthuizen M."/>
            <person name="Schranz E."/>
            <person name="Heidstra R."/>
            <person name="Miyata K."/>
            <person name="Fedorova E."/>
            <person name="Kohlen W."/>
            <person name="Bisseling T."/>
            <person name="Smit S."/>
            <person name="Geurts R."/>
        </authorList>
    </citation>
    <scope>NUCLEOTIDE SEQUENCE [LARGE SCALE GENOMIC DNA]</scope>
    <source>
        <strain evidence="2">cv. WU1-14</strain>
    </source>
</reference>
<dbReference type="OrthoDB" id="10613382at2759"/>
<gene>
    <name evidence="1" type="ORF">PanWU01x14_291250</name>
</gene>
<keyword evidence="2" id="KW-1185">Reference proteome</keyword>